<organism evidence="2 3">
    <name type="scientific">Roseofilum acuticapitatum BLCC-M154</name>
    <dbReference type="NCBI Taxonomy" id="3022444"/>
    <lineage>
        <taxon>Bacteria</taxon>
        <taxon>Bacillati</taxon>
        <taxon>Cyanobacteriota</taxon>
        <taxon>Cyanophyceae</taxon>
        <taxon>Desertifilales</taxon>
        <taxon>Desertifilaceae</taxon>
        <taxon>Roseofilum</taxon>
        <taxon>Roseofilum acuticapitatum</taxon>
    </lineage>
</organism>
<sequence length="177" mass="19253">MFNLKALFLVLPLMLSADSAIAQSRGLNGNYVGVGQTPDRMMDNLLDPTGANFVESLLNETKPGEMRSLEGRWDVPLLPVSVRGSLVMEGDRLTLEPTFSYDLPVTRNANIFVGAGYRFVNGDGNQAVENTPVVTAGVESSLLDNFIVYGKANWELKPLQNGDRSSVNLQMGAGLRF</sequence>
<keyword evidence="3" id="KW-1185">Reference proteome</keyword>
<evidence type="ECO:0000313" key="3">
    <source>
        <dbReference type="Proteomes" id="UP001235303"/>
    </source>
</evidence>
<dbReference type="RefSeq" id="WP_283754987.1">
    <property type="nucleotide sequence ID" value="NZ_JAQOSP010000109.1"/>
</dbReference>
<proteinExistence type="predicted"/>
<name>A0ABT7AYS5_9CYAN</name>
<reference evidence="2 3" key="1">
    <citation type="submission" date="2023-01" db="EMBL/GenBank/DDBJ databases">
        <title>Novel diversity within Roseofilum (Cyanobacteria; Desertifilaceae) from marine benthic mats with descriptions of four novel species.</title>
        <authorList>
            <person name="Wang Y."/>
            <person name="Berthold D.E."/>
            <person name="Hu J."/>
            <person name="Lefler F.W."/>
            <person name="Laughinghouse H.D. IV."/>
        </authorList>
    </citation>
    <scope>NUCLEOTIDE SEQUENCE [LARGE SCALE GENOMIC DNA]</scope>
    <source>
        <strain evidence="2 3">BLCC-M154</strain>
    </source>
</reference>
<comment type="caution">
    <text evidence="2">The sequence shown here is derived from an EMBL/GenBank/DDBJ whole genome shotgun (WGS) entry which is preliminary data.</text>
</comment>
<evidence type="ECO:0000256" key="1">
    <source>
        <dbReference type="SAM" id="SignalP"/>
    </source>
</evidence>
<protein>
    <recommendedName>
        <fullName evidence="4">Outer membrane protein beta-barrel domain-containing protein</fullName>
    </recommendedName>
</protein>
<accession>A0ABT7AYS5</accession>
<evidence type="ECO:0008006" key="4">
    <source>
        <dbReference type="Google" id="ProtNLM"/>
    </source>
</evidence>
<evidence type="ECO:0000313" key="2">
    <source>
        <dbReference type="EMBL" id="MDJ1171233.1"/>
    </source>
</evidence>
<gene>
    <name evidence="2" type="ORF">PMG71_17530</name>
</gene>
<keyword evidence="1" id="KW-0732">Signal</keyword>
<feature type="chain" id="PRO_5047256444" description="Outer membrane protein beta-barrel domain-containing protein" evidence="1">
    <location>
        <begin position="23"/>
        <end position="177"/>
    </location>
</feature>
<feature type="signal peptide" evidence="1">
    <location>
        <begin position="1"/>
        <end position="22"/>
    </location>
</feature>
<dbReference type="EMBL" id="JAQOSP010000109">
    <property type="protein sequence ID" value="MDJ1171233.1"/>
    <property type="molecule type" value="Genomic_DNA"/>
</dbReference>
<dbReference type="Proteomes" id="UP001235303">
    <property type="component" value="Unassembled WGS sequence"/>
</dbReference>